<dbReference type="GO" id="GO:0005741">
    <property type="term" value="C:mitochondrial outer membrane"/>
    <property type="evidence" value="ECO:0007669"/>
    <property type="project" value="TreeGrafter"/>
</dbReference>
<keyword evidence="3" id="KW-1133">Transmembrane helix</keyword>
<evidence type="ECO:0000256" key="4">
    <source>
        <dbReference type="ARBA" id="ARBA00023128"/>
    </source>
</evidence>
<keyword evidence="9" id="KW-1185">Reference proteome</keyword>
<name>A0A2P6TQ04_CHLSO</name>
<evidence type="ECO:0000256" key="6">
    <source>
        <dbReference type="SAM" id="MobiDB-lite"/>
    </source>
</evidence>
<evidence type="ECO:0000256" key="7">
    <source>
        <dbReference type="SAM" id="SignalP"/>
    </source>
</evidence>
<comment type="subcellular location">
    <subcellularLocation>
        <location evidence="1">Mitochondrion membrane</location>
        <topology evidence="1">Multi-pass membrane protein</topology>
    </subcellularLocation>
</comment>
<comment type="caution">
    <text evidence="8">The sequence shown here is derived from an EMBL/GenBank/DDBJ whole genome shotgun (WGS) entry which is preliminary data.</text>
</comment>
<feature type="signal peptide" evidence="7">
    <location>
        <begin position="1"/>
        <end position="18"/>
    </location>
</feature>
<protein>
    <submittedName>
        <fullName evidence="8">Nuclear control of ATPase</fullName>
    </submittedName>
</protein>
<keyword evidence="2" id="KW-0812">Transmembrane</keyword>
<gene>
    <name evidence="8" type="ORF">C2E21_5196</name>
</gene>
<dbReference type="PANTHER" id="PTHR28234">
    <property type="entry name" value="NUCLEAR CONTROL OF ATPASE PROTEIN 2"/>
    <property type="match status" value="1"/>
</dbReference>
<keyword evidence="5" id="KW-0472">Membrane</keyword>
<dbReference type="InterPro" id="IPR013946">
    <property type="entry name" value="NCA2-like"/>
</dbReference>
<feature type="region of interest" description="Disordered" evidence="6">
    <location>
        <begin position="501"/>
        <end position="524"/>
    </location>
</feature>
<dbReference type="OrthoDB" id="413313at2759"/>
<reference evidence="8 9" key="1">
    <citation type="journal article" date="2018" name="Plant J.">
        <title>Genome sequences of Chlorella sorokiniana UTEX 1602 and Micractinium conductrix SAG 241.80: implications to maltose excretion by a green alga.</title>
        <authorList>
            <person name="Arriola M.B."/>
            <person name="Velmurugan N."/>
            <person name="Zhang Y."/>
            <person name="Plunkett M.H."/>
            <person name="Hondzo H."/>
            <person name="Barney B.M."/>
        </authorList>
    </citation>
    <scope>NUCLEOTIDE SEQUENCE [LARGE SCALE GENOMIC DNA]</scope>
    <source>
        <strain evidence="9">UTEX 1602</strain>
    </source>
</reference>
<dbReference type="STRING" id="3076.A0A2P6TQ04"/>
<evidence type="ECO:0000313" key="8">
    <source>
        <dbReference type="EMBL" id="PRW56115.1"/>
    </source>
</evidence>
<proteinExistence type="predicted"/>
<accession>A0A2P6TQ04</accession>
<organism evidence="8 9">
    <name type="scientific">Chlorella sorokiniana</name>
    <name type="common">Freshwater green alga</name>
    <dbReference type="NCBI Taxonomy" id="3076"/>
    <lineage>
        <taxon>Eukaryota</taxon>
        <taxon>Viridiplantae</taxon>
        <taxon>Chlorophyta</taxon>
        <taxon>core chlorophytes</taxon>
        <taxon>Trebouxiophyceae</taxon>
        <taxon>Chlorellales</taxon>
        <taxon>Chlorellaceae</taxon>
        <taxon>Chlorella clade</taxon>
        <taxon>Chlorella</taxon>
    </lineage>
</organism>
<keyword evidence="7" id="KW-0732">Signal</keyword>
<feature type="chain" id="PRO_5015151495" evidence="7">
    <location>
        <begin position="19"/>
        <end position="768"/>
    </location>
</feature>
<evidence type="ECO:0000256" key="5">
    <source>
        <dbReference type="ARBA" id="ARBA00023136"/>
    </source>
</evidence>
<evidence type="ECO:0000256" key="1">
    <source>
        <dbReference type="ARBA" id="ARBA00004225"/>
    </source>
</evidence>
<dbReference type="AlphaFoldDB" id="A0A2P6TQ04"/>
<dbReference type="Pfam" id="PF08637">
    <property type="entry name" value="NCA2"/>
    <property type="match status" value="2"/>
</dbReference>
<dbReference type="Proteomes" id="UP000239899">
    <property type="component" value="Unassembled WGS sequence"/>
</dbReference>
<sequence>MAGVLRGLLGFPLRLVRAPVGFIVLLVGTGRRRTFGLPVAGLSEHRAQPVHFTLKRAASSREEQAVADRWLEALTVCQVASGLLLRELDAVEANLRYWRRQEQAGGHFWSALLRRGPLHFLGQLALLLHISRPAEGALDESGLIEKRVLIFRLLRSALCEALARVNAAAALLYLQQQPAAPRLAGTGAGAAAAAAAAPAVVAAAAPPGGGVGHAASAADIAAAAAAEEGLFQRADRLVTASLAEVAEAFAALDRSVHATLDAQQGPAAPPVDDQQVLQGALSRVLGLHHLRRIFSRLQLHEQPPPAAGGPAAAAAAAGAAAGAPLAGGAAGAPAPVGGLVTAAAALAQARRAVGLTQLLPANATVHTALQAAQRTVASMRGRRLVKVPRWARMPSDLQQHWVFYTAASLASGYGAIFLFKHSRLSGSRDLDRWVQRGLDSVRGAWKDHVVGPLDGVRAELFNTYRRRPTIVSMDDYEADRDSLARMLEDFQRDFVRKRGAAAATAPPRLPPAASSASDAGSAAAAGGNASAADAAYDSAAEVVPAVPGGAAVGAESADERRLLEGMELVMRTYEREMQRPLRNLVGGELVRALLIQVQKLKVDTASAMLEMDQILKANELSISLLAAVPAFLIAGTSLYYLGRMVTPTPPDPRREALPVRMALVEVERQLEHVATAEEAAAAAAEAEPADAAVEVAEQRGLFAYRLAVVYEEARQLFRRHRGLIALGGSEWPNIRADLLELASPGGVDSRLRVAQRMMRSYTVFQARM</sequence>
<evidence type="ECO:0000256" key="3">
    <source>
        <dbReference type="ARBA" id="ARBA00022989"/>
    </source>
</evidence>
<keyword evidence="4" id="KW-0496">Mitochondrion</keyword>
<evidence type="ECO:0000256" key="2">
    <source>
        <dbReference type="ARBA" id="ARBA00022692"/>
    </source>
</evidence>
<evidence type="ECO:0000313" key="9">
    <source>
        <dbReference type="Proteomes" id="UP000239899"/>
    </source>
</evidence>
<dbReference type="PANTHER" id="PTHR28234:SF1">
    <property type="entry name" value="NUCLEAR CONTROL OF ATPASE PROTEIN 2"/>
    <property type="match status" value="1"/>
</dbReference>
<dbReference type="EMBL" id="LHPG02000009">
    <property type="protein sequence ID" value="PRW56115.1"/>
    <property type="molecule type" value="Genomic_DNA"/>
</dbReference>